<feature type="non-terminal residue" evidence="1">
    <location>
        <position position="1"/>
    </location>
</feature>
<reference evidence="1" key="1">
    <citation type="submission" date="2021-06" db="EMBL/GenBank/DDBJ databases">
        <authorList>
            <person name="Kallberg Y."/>
            <person name="Tangrot J."/>
            <person name="Rosling A."/>
        </authorList>
    </citation>
    <scope>NUCLEOTIDE SEQUENCE</scope>
    <source>
        <strain evidence="1">MA461A</strain>
    </source>
</reference>
<organism evidence="1 2">
    <name type="scientific">Racocetra persica</name>
    <dbReference type="NCBI Taxonomy" id="160502"/>
    <lineage>
        <taxon>Eukaryota</taxon>
        <taxon>Fungi</taxon>
        <taxon>Fungi incertae sedis</taxon>
        <taxon>Mucoromycota</taxon>
        <taxon>Glomeromycotina</taxon>
        <taxon>Glomeromycetes</taxon>
        <taxon>Diversisporales</taxon>
        <taxon>Gigasporaceae</taxon>
        <taxon>Racocetra</taxon>
    </lineage>
</organism>
<keyword evidence="2" id="KW-1185">Reference proteome</keyword>
<accession>A0ACA9SXF7</accession>
<evidence type="ECO:0000313" key="2">
    <source>
        <dbReference type="Proteomes" id="UP000789920"/>
    </source>
</evidence>
<comment type="caution">
    <text evidence="1">The sequence shown here is derived from an EMBL/GenBank/DDBJ whole genome shotgun (WGS) entry which is preliminary data.</text>
</comment>
<proteinExistence type="predicted"/>
<dbReference type="EMBL" id="CAJVQC010177105">
    <property type="protein sequence ID" value="CAG8851598.1"/>
    <property type="molecule type" value="Genomic_DNA"/>
</dbReference>
<feature type="non-terminal residue" evidence="1">
    <location>
        <position position="125"/>
    </location>
</feature>
<protein>
    <submittedName>
        <fullName evidence="1">36381_t:CDS:1</fullName>
    </submittedName>
</protein>
<evidence type="ECO:0000313" key="1">
    <source>
        <dbReference type="EMBL" id="CAG8851598.1"/>
    </source>
</evidence>
<name>A0ACA9SXF7_9GLOM</name>
<sequence length="125" mass="14339">KKTSSFDVFVKVIDQDPISRDVYQKLAALQPELPRDHNISDARKNINDEMNKQVPINILNAENISFTTTNEIPHINNQEIEEEILKYIGKAGYRQITNILLFIILGLVKQNILNMNNPIIHICLS</sequence>
<gene>
    <name evidence="1" type="ORF">RPERSI_LOCUS36643</name>
</gene>
<dbReference type="Proteomes" id="UP000789920">
    <property type="component" value="Unassembled WGS sequence"/>
</dbReference>